<dbReference type="Proteomes" id="UP000678393">
    <property type="component" value="Unassembled WGS sequence"/>
</dbReference>
<dbReference type="CDD" id="cd13184">
    <property type="entry name" value="FERM_C_4_1_family"/>
    <property type="match status" value="1"/>
</dbReference>
<dbReference type="Pfam" id="PF08736">
    <property type="entry name" value="FA"/>
    <property type="match status" value="1"/>
</dbReference>
<feature type="compositionally biased region" description="Basic and acidic residues" evidence="2">
    <location>
        <begin position="1"/>
        <end position="18"/>
    </location>
</feature>
<keyword evidence="1" id="KW-0597">Phosphoprotein</keyword>
<dbReference type="InterPro" id="IPR000299">
    <property type="entry name" value="FERM_domain"/>
</dbReference>
<feature type="region of interest" description="Disordered" evidence="2">
    <location>
        <begin position="347"/>
        <end position="374"/>
    </location>
</feature>
<comment type="caution">
    <text evidence="4">The sequence shown here is derived from an EMBL/GenBank/DDBJ whole genome shotgun (WGS) entry which is preliminary data.</text>
</comment>
<dbReference type="SMART" id="SM01196">
    <property type="entry name" value="FERM_C"/>
    <property type="match status" value="1"/>
</dbReference>
<dbReference type="FunFam" id="2.30.29.30:FF:000001">
    <property type="entry name" value="Erythrocyte membrane protein band 4.1"/>
    <property type="match status" value="1"/>
</dbReference>
<dbReference type="Pfam" id="PF00373">
    <property type="entry name" value="FERM_M"/>
    <property type="match status" value="1"/>
</dbReference>
<proteinExistence type="predicted"/>
<name>A0A8S3ZFR7_9EUPU</name>
<dbReference type="Gene3D" id="3.10.20.90">
    <property type="entry name" value="Phosphatidylinositol 3-kinase Catalytic Subunit, Chain A, domain 1"/>
    <property type="match status" value="1"/>
</dbReference>
<feature type="non-terminal residue" evidence="4">
    <location>
        <position position="374"/>
    </location>
</feature>
<dbReference type="AlphaFoldDB" id="A0A8S3ZFR7"/>
<evidence type="ECO:0000259" key="3">
    <source>
        <dbReference type="PROSITE" id="PS50057"/>
    </source>
</evidence>
<dbReference type="InterPro" id="IPR014847">
    <property type="entry name" value="FA"/>
</dbReference>
<dbReference type="InterPro" id="IPR019747">
    <property type="entry name" value="FERM_CS"/>
</dbReference>
<dbReference type="OrthoDB" id="6589456at2759"/>
<dbReference type="Gene3D" id="2.30.29.30">
    <property type="entry name" value="Pleckstrin-homology domain (PH domain)/Phosphotyrosine-binding domain (PTB)"/>
    <property type="match status" value="1"/>
</dbReference>
<dbReference type="GO" id="GO:0005886">
    <property type="term" value="C:plasma membrane"/>
    <property type="evidence" value="ECO:0007669"/>
    <property type="project" value="TreeGrafter"/>
</dbReference>
<reference evidence="4" key="1">
    <citation type="submission" date="2021-04" db="EMBL/GenBank/DDBJ databases">
        <authorList>
            <consortium name="Molecular Ecology Group"/>
        </authorList>
    </citation>
    <scope>NUCLEOTIDE SEQUENCE</scope>
</reference>
<gene>
    <name evidence="4" type="ORF">CUNI_LOCUS11419</name>
</gene>
<feature type="non-terminal residue" evidence="4">
    <location>
        <position position="1"/>
    </location>
</feature>
<dbReference type="CDD" id="cd14473">
    <property type="entry name" value="FERM_B-lobe"/>
    <property type="match status" value="1"/>
</dbReference>
<feature type="domain" description="FERM" evidence="3">
    <location>
        <begin position="26"/>
        <end position="312"/>
    </location>
</feature>
<keyword evidence="5" id="KW-1185">Reference proteome</keyword>
<dbReference type="SUPFAM" id="SSF47031">
    <property type="entry name" value="Second domain of FERM"/>
    <property type="match status" value="1"/>
</dbReference>
<dbReference type="InterPro" id="IPR014352">
    <property type="entry name" value="FERM/acyl-CoA-bd_prot_sf"/>
</dbReference>
<evidence type="ECO:0000313" key="4">
    <source>
        <dbReference type="EMBL" id="CAG5125861.1"/>
    </source>
</evidence>
<dbReference type="PRINTS" id="PR00661">
    <property type="entry name" value="ERMFAMILY"/>
</dbReference>
<dbReference type="InterPro" id="IPR019749">
    <property type="entry name" value="Band_41_domain"/>
</dbReference>
<dbReference type="GO" id="GO:0005856">
    <property type="term" value="C:cytoskeleton"/>
    <property type="evidence" value="ECO:0007669"/>
    <property type="project" value="TreeGrafter"/>
</dbReference>
<dbReference type="GO" id="GO:0008092">
    <property type="term" value="F:cytoskeletal protein binding"/>
    <property type="evidence" value="ECO:0007669"/>
    <property type="project" value="InterPro"/>
</dbReference>
<dbReference type="Gene3D" id="1.20.80.10">
    <property type="match status" value="1"/>
</dbReference>
<dbReference type="SUPFAM" id="SSF54236">
    <property type="entry name" value="Ubiquitin-like"/>
    <property type="match status" value="1"/>
</dbReference>
<dbReference type="InterPro" id="IPR018979">
    <property type="entry name" value="FERM_N"/>
</dbReference>
<dbReference type="PROSITE" id="PS50057">
    <property type="entry name" value="FERM_3"/>
    <property type="match status" value="1"/>
</dbReference>
<dbReference type="SMART" id="SM01195">
    <property type="entry name" value="FA"/>
    <property type="match status" value="1"/>
</dbReference>
<dbReference type="InterPro" id="IPR018980">
    <property type="entry name" value="FERM_PH-like_C"/>
</dbReference>
<dbReference type="SMART" id="SM00295">
    <property type="entry name" value="B41"/>
    <property type="match status" value="1"/>
</dbReference>
<dbReference type="InterPro" id="IPR029071">
    <property type="entry name" value="Ubiquitin-like_domsf"/>
</dbReference>
<dbReference type="EMBL" id="CAJHNH020002189">
    <property type="protein sequence ID" value="CAG5125861.1"/>
    <property type="molecule type" value="Genomic_DNA"/>
</dbReference>
<dbReference type="InterPro" id="IPR000798">
    <property type="entry name" value="Ez/rad/moesin-like"/>
</dbReference>
<dbReference type="InterPro" id="IPR019748">
    <property type="entry name" value="FERM_central"/>
</dbReference>
<dbReference type="InterPro" id="IPR035963">
    <property type="entry name" value="FERM_2"/>
</dbReference>
<sequence>IASEKGKMGKKSPSKEPPSKASGKSVSCKVYLLDGEGVDIPIDKNDIGKALFDKVCTHLNLIEQDYFGLTYADDKGPGHSKVWLNLDKKVSKQMKRNAWVFEFALKFYPPDPCQLREYLTRWLVSLQIRRDLLSGKIPCTFTTYAILGSYSVQADIHDFDLATHGNHFDYIRDMTFAPNQTPELLEKIAELHRLHKGQEPHEADKNFLDNAKKLAMYGVDLHKAKDSDNIAVMVGVCCSGLLILRDKLRLNRFVWPKILKLSYKRNHFYIKIRPGEMDRSETTIMFKLDTHRLAKRLWKTCVEHHAFFRLREAEKPDNNLTFPRFGSKFRYSGRTLYENRNAPLVNRPPHYFDRPSPSKSGMKTKGGYSHSMDN</sequence>
<dbReference type="GO" id="GO:0031032">
    <property type="term" value="P:actomyosin structure organization"/>
    <property type="evidence" value="ECO:0007669"/>
    <property type="project" value="TreeGrafter"/>
</dbReference>
<dbReference type="InterPro" id="IPR011993">
    <property type="entry name" value="PH-like_dom_sf"/>
</dbReference>
<organism evidence="4 5">
    <name type="scientific">Candidula unifasciata</name>
    <dbReference type="NCBI Taxonomy" id="100452"/>
    <lineage>
        <taxon>Eukaryota</taxon>
        <taxon>Metazoa</taxon>
        <taxon>Spiralia</taxon>
        <taxon>Lophotrochozoa</taxon>
        <taxon>Mollusca</taxon>
        <taxon>Gastropoda</taxon>
        <taxon>Heterobranchia</taxon>
        <taxon>Euthyneura</taxon>
        <taxon>Panpulmonata</taxon>
        <taxon>Eupulmonata</taxon>
        <taxon>Stylommatophora</taxon>
        <taxon>Helicina</taxon>
        <taxon>Helicoidea</taxon>
        <taxon>Geomitridae</taxon>
        <taxon>Candidula</taxon>
    </lineage>
</organism>
<evidence type="ECO:0000256" key="2">
    <source>
        <dbReference type="SAM" id="MobiDB-lite"/>
    </source>
</evidence>
<protein>
    <recommendedName>
        <fullName evidence="3">FERM domain-containing protein</fullName>
    </recommendedName>
</protein>
<dbReference type="SUPFAM" id="SSF50729">
    <property type="entry name" value="PH domain-like"/>
    <property type="match status" value="1"/>
</dbReference>
<dbReference type="PANTHER" id="PTHR23280">
    <property type="entry name" value="4.1 G PROTEIN"/>
    <property type="match status" value="1"/>
</dbReference>
<dbReference type="PROSITE" id="PS00660">
    <property type="entry name" value="FERM_1"/>
    <property type="match status" value="1"/>
</dbReference>
<evidence type="ECO:0000256" key="1">
    <source>
        <dbReference type="ARBA" id="ARBA00022553"/>
    </source>
</evidence>
<dbReference type="PANTHER" id="PTHR23280:SF21">
    <property type="entry name" value="PROTEIN 4.1 HOMOLOG"/>
    <property type="match status" value="1"/>
</dbReference>
<dbReference type="PRINTS" id="PR00935">
    <property type="entry name" value="BAND41"/>
</dbReference>
<feature type="region of interest" description="Disordered" evidence="2">
    <location>
        <begin position="1"/>
        <end position="23"/>
    </location>
</feature>
<accession>A0A8S3ZFR7</accession>
<evidence type="ECO:0000313" key="5">
    <source>
        <dbReference type="Proteomes" id="UP000678393"/>
    </source>
</evidence>
<dbReference type="PROSITE" id="PS00661">
    <property type="entry name" value="FERM_2"/>
    <property type="match status" value="1"/>
</dbReference>
<dbReference type="Pfam" id="PF09380">
    <property type="entry name" value="FERM_C"/>
    <property type="match status" value="1"/>
</dbReference>
<dbReference type="Pfam" id="PF09379">
    <property type="entry name" value="FERM_N"/>
    <property type="match status" value="1"/>
</dbReference>